<organism evidence="2 3">
    <name type="scientific">Cytobacillus oceanisediminis</name>
    <dbReference type="NCBI Taxonomy" id="665099"/>
    <lineage>
        <taxon>Bacteria</taxon>
        <taxon>Bacillati</taxon>
        <taxon>Bacillota</taxon>
        <taxon>Bacilli</taxon>
        <taxon>Bacillales</taxon>
        <taxon>Bacillaceae</taxon>
        <taxon>Cytobacillus</taxon>
    </lineage>
</organism>
<dbReference type="Proteomes" id="UP000247150">
    <property type="component" value="Unassembled WGS sequence"/>
</dbReference>
<dbReference type="OrthoDB" id="2082071at2"/>
<feature type="transmembrane region" description="Helical" evidence="1">
    <location>
        <begin position="12"/>
        <end position="37"/>
    </location>
</feature>
<accession>A0A2V2ZZF2</accession>
<proteinExistence type="predicted"/>
<dbReference type="EMBL" id="QGTW01000010">
    <property type="protein sequence ID" value="PWW26614.1"/>
    <property type="molecule type" value="Genomic_DNA"/>
</dbReference>
<evidence type="ECO:0000313" key="3">
    <source>
        <dbReference type="Proteomes" id="UP000247150"/>
    </source>
</evidence>
<keyword evidence="1" id="KW-0472">Membrane</keyword>
<feature type="transmembrane region" description="Helical" evidence="1">
    <location>
        <begin position="127"/>
        <end position="149"/>
    </location>
</feature>
<dbReference type="AlphaFoldDB" id="A0A2V2ZZF2"/>
<dbReference type="RefSeq" id="WP_110066191.1">
    <property type="nucleotide sequence ID" value="NZ_QGTW01000010.1"/>
</dbReference>
<feature type="transmembrane region" description="Helical" evidence="1">
    <location>
        <begin position="57"/>
        <end position="77"/>
    </location>
</feature>
<reference evidence="2 3" key="1">
    <citation type="submission" date="2018-05" db="EMBL/GenBank/DDBJ databases">
        <title>Freshwater and sediment microbial communities from various areas in North America, analyzing microbe dynamics in response to fracking.</title>
        <authorList>
            <person name="Lamendella R."/>
        </authorList>
    </citation>
    <scope>NUCLEOTIDE SEQUENCE [LARGE SCALE GENOMIC DNA]</scope>
    <source>
        <strain evidence="2 3">15_TX</strain>
    </source>
</reference>
<gene>
    <name evidence="2" type="ORF">DFO73_110188</name>
</gene>
<protein>
    <submittedName>
        <fullName evidence="2">Uncharacterized protein</fullName>
    </submittedName>
</protein>
<keyword evidence="1" id="KW-0812">Transmembrane</keyword>
<name>A0A2V2ZZF2_9BACI</name>
<evidence type="ECO:0000256" key="1">
    <source>
        <dbReference type="SAM" id="Phobius"/>
    </source>
</evidence>
<evidence type="ECO:0000313" key="2">
    <source>
        <dbReference type="EMBL" id="PWW26614.1"/>
    </source>
</evidence>
<keyword evidence="1" id="KW-1133">Transmembrane helix</keyword>
<comment type="caution">
    <text evidence="2">The sequence shown here is derived from an EMBL/GenBank/DDBJ whole genome shotgun (WGS) entry which is preliminary data.</text>
</comment>
<sequence>MSSPLWFRIQLLFSAYFPLYLILFIKFADFEAIYYSLKYWRFFKEFFFYDLDTIKGFLSVMSIVLFLYSLFCCFYIIREIVKTERKRIGQFSININNVESRDKDVLVYLMTYVLPLVSLNTQNIKEVIIFILLIVLIMWLSLYSDLLYINPLLTAFKRRLYAVETTNGKVIVISRKKNLDYYKGKELMCYRLEGKQILIDSPSREGS</sequence>